<dbReference type="AlphaFoldDB" id="A0A024U027"/>
<dbReference type="EMBL" id="KI913967">
    <property type="protein sequence ID" value="ETV99246.1"/>
    <property type="molecule type" value="Genomic_DNA"/>
</dbReference>
<accession>A0A024U027</accession>
<feature type="region of interest" description="Disordered" evidence="1">
    <location>
        <begin position="570"/>
        <end position="595"/>
    </location>
</feature>
<evidence type="ECO:0000313" key="2">
    <source>
        <dbReference type="EMBL" id="ETV99246.1"/>
    </source>
</evidence>
<sequence length="641" mass="69318">MTEKGSTIAAYIRRFRGPPTSREERSREYRAQDFWWLDKRSALEEAHGRAQHQLSRMDDDVDDQSKAWDDIDGHTISSSREYADHTASDTVMSMNELSASTDLVASSLQPLNTAPASPPPPPPPSPPSLLNGISFTSSANSSDAPPLPCSTAAVDDLLSPKRTNNDDSAFRYVHDELGSSLWEDIGPNVSSTSSCAPRVNVPLAGPYPGMDGLDDEVSMSSSIESAWYAVRPEDVLMEHPEVTIQRLRSRLGLMPLTSTSSLPLSRAVRSFRTDVSGVDDSTLSLDPSFDMAPYANAVGSRISLESPPRVPSDAPSRLVRDEVISPMVAEPAFLAPARAMHFPVFKVTTMAPWILEPQVAPPDTFASSVLSTAPIRGERFSEFVHPASVDAPNAAAQVARDEADTTFKLNESDPREQDTPRAAEQLPSAHSTPQQAEPANVSPSASSSSSGQTPPKRPSVGIAFRAPIHPRRSVETYKAPTDESPTPGPPPPEVGHVVEELVSSVVLSWVEASSVVEAPTEVEAPSEMEAHVDAFATTPLLQEEQVVVEAEVADDIPFLQRDHGMVVGRRSCSPTGGSADTAAEKPTCPSDESEWDHNVLDNDTCEFLNDDVVRMLVQRILLCEEALAIMNARNVLQQAHE</sequence>
<feature type="compositionally biased region" description="Basic and acidic residues" evidence="1">
    <location>
        <begin position="407"/>
        <end position="421"/>
    </location>
</feature>
<feature type="compositionally biased region" description="Polar residues" evidence="1">
    <location>
        <begin position="131"/>
        <end position="143"/>
    </location>
</feature>
<feature type="compositionally biased region" description="Basic and acidic residues" evidence="1">
    <location>
        <begin position="55"/>
        <end position="72"/>
    </location>
</feature>
<feature type="region of interest" description="Disordered" evidence="1">
    <location>
        <begin position="109"/>
        <end position="148"/>
    </location>
</feature>
<feature type="compositionally biased region" description="Pro residues" evidence="1">
    <location>
        <begin position="116"/>
        <end position="127"/>
    </location>
</feature>
<feature type="region of interest" description="Disordered" evidence="1">
    <location>
        <begin position="407"/>
        <end position="491"/>
    </location>
</feature>
<name>A0A024U027_9STRA</name>
<proteinExistence type="predicted"/>
<dbReference type="VEuPathDB" id="FungiDB:H310_07996"/>
<feature type="region of interest" description="Disordered" evidence="1">
    <location>
        <begin position="46"/>
        <end position="72"/>
    </location>
</feature>
<dbReference type="OrthoDB" id="10524971at2759"/>
<organism evidence="2">
    <name type="scientific">Aphanomyces invadans</name>
    <dbReference type="NCBI Taxonomy" id="157072"/>
    <lineage>
        <taxon>Eukaryota</taxon>
        <taxon>Sar</taxon>
        <taxon>Stramenopiles</taxon>
        <taxon>Oomycota</taxon>
        <taxon>Saprolegniomycetes</taxon>
        <taxon>Saprolegniales</taxon>
        <taxon>Verrucalvaceae</taxon>
        <taxon>Aphanomyces</taxon>
    </lineage>
</organism>
<feature type="compositionally biased region" description="Polar residues" evidence="1">
    <location>
        <begin position="428"/>
        <end position="437"/>
    </location>
</feature>
<dbReference type="RefSeq" id="XP_008871802.1">
    <property type="nucleotide sequence ID" value="XM_008873580.1"/>
</dbReference>
<gene>
    <name evidence="2" type="ORF">H310_07996</name>
</gene>
<protein>
    <submittedName>
        <fullName evidence="2">Uncharacterized protein</fullName>
    </submittedName>
</protein>
<dbReference type="GeneID" id="20085046"/>
<evidence type="ECO:0000256" key="1">
    <source>
        <dbReference type="SAM" id="MobiDB-lite"/>
    </source>
</evidence>
<reference evidence="2" key="1">
    <citation type="submission" date="2013-12" db="EMBL/GenBank/DDBJ databases">
        <title>The Genome Sequence of Aphanomyces invadans NJM9701.</title>
        <authorList>
            <consortium name="The Broad Institute Genomics Platform"/>
            <person name="Russ C."/>
            <person name="Tyler B."/>
            <person name="van West P."/>
            <person name="Dieguez-Uribeondo J."/>
            <person name="Young S.K."/>
            <person name="Zeng Q."/>
            <person name="Gargeya S."/>
            <person name="Fitzgerald M."/>
            <person name="Abouelleil A."/>
            <person name="Alvarado L."/>
            <person name="Chapman S.B."/>
            <person name="Gainer-Dewar J."/>
            <person name="Goldberg J."/>
            <person name="Griggs A."/>
            <person name="Gujja S."/>
            <person name="Hansen M."/>
            <person name="Howarth C."/>
            <person name="Imamovic A."/>
            <person name="Ireland A."/>
            <person name="Larimer J."/>
            <person name="McCowan C."/>
            <person name="Murphy C."/>
            <person name="Pearson M."/>
            <person name="Poon T.W."/>
            <person name="Priest M."/>
            <person name="Roberts A."/>
            <person name="Saif S."/>
            <person name="Shea T."/>
            <person name="Sykes S."/>
            <person name="Wortman J."/>
            <person name="Nusbaum C."/>
            <person name="Birren B."/>
        </authorList>
    </citation>
    <scope>NUCLEOTIDE SEQUENCE [LARGE SCALE GENOMIC DNA]</scope>
    <source>
        <strain evidence="2">NJM9701</strain>
    </source>
</reference>